<dbReference type="PANTHER" id="PTHR34814:SF1">
    <property type="entry name" value="NITROSOGUANIDINE RESISTANCE PROTEIN SNG1"/>
    <property type="match status" value="1"/>
</dbReference>
<evidence type="ECO:0000313" key="4">
    <source>
        <dbReference type="EMBL" id="GMM55757.1"/>
    </source>
</evidence>
<feature type="compositionally biased region" description="Polar residues" evidence="1">
    <location>
        <begin position="71"/>
        <end position="86"/>
    </location>
</feature>
<proteinExistence type="predicted"/>
<dbReference type="AlphaFoldDB" id="A0AAV5RWL8"/>
<evidence type="ECO:0000256" key="2">
    <source>
        <dbReference type="SAM" id="Phobius"/>
    </source>
</evidence>
<comment type="caution">
    <text evidence="4">The sequence shown here is derived from an EMBL/GenBank/DDBJ whole genome shotgun (WGS) entry which is preliminary data.</text>
</comment>
<name>A0AAV5RWL8_MAUHU</name>
<feature type="compositionally biased region" description="Polar residues" evidence="1">
    <location>
        <begin position="1"/>
        <end position="11"/>
    </location>
</feature>
<evidence type="ECO:0000259" key="3">
    <source>
        <dbReference type="Pfam" id="PF12051"/>
    </source>
</evidence>
<feature type="transmembrane region" description="Helical" evidence="2">
    <location>
        <begin position="116"/>
        <end position="139"/>
    </location>
</feature>
<keyword evidence="5" id="KW-1185">Reference proteome</keyword>
<evidence type="ECO:0000256" key="1">
    <source>
        <dbReference type="SAM" id="MobiDB-lite"/>
    </source>
</evidence>
<protein>
    <recommendedName>
        <fullName evidence="3">DUF3533 domain-containing protein</fullName>
    </recommendedName>
</protein>
<feature type="compositionally biased region" description="Low complexity" evidence="1">
    <location>
        <begin position="61"/>
        <end position="70"/>
    </location>
</feature>
<keyword evidence="2" id="KW-0472">Membrane</keyword>
<organism evidence="4 5">
    <name type="scientific">Maudiozyma humilis</name>
    <name type="common">Sour dough yeast</name>
    <name type="synonym">Kazachstania humilis</name>
    <dbReference type="NCBI Taxonomy" id="51915"/>
    <lineage>
        <taxon>Eukaryota</taxon>
        <taxon>Fungi</taxon>
        <taxon>Dikarya</taxon>
        <taxon>Ascomycota</taxon>
        <taxon>Saccharomycotina</taxon>
        <taxon>Saccharomycetes</taxon>
        <taxon>Saccharomycetales</taxon>
        <taxon>Saccharomycetaceae</taxon>
        <taxon>Maudiozyma</taxon>
    </lineage>
</organism>
<dbReference type="InterPro" id="IPR053001">
    <property type="entry name" value="MNNG_permease-like"/>
</dbReference>
<dbReference type="PANTHER" id="PTHR34814">
    <property type="entry name" value="NITROSOGUANIDINE RESISTANCE PROTEIN SNG1"/>
    <property type="match status" value="1"/>
</dbReference>
<gene>
    <name evidence="4" type="ORF">DAKH74_023730</name>
</gene>
<reference evidence="4 5" key="1">
    <citation type="journal article" date="2023" name="Elife">
        <title>Identification of key yeast species and microbe-microbe interactions impacting larval growth of Drosophila in the wild.</title>
        <authorList>
            <person name="Mure A."/>
            <person name="Sugiura Y."/>
            <person name="Maeda R."/>
            <person name="Honda K."/>
            <person name="Sakurai N."/>
            <person name="Takahashi Y."/>
            <person name="Watada M."/>
            <person name="Katoh T."/>
            <person name="Gotoh A."/>
            <person name="Gotoh Y."/>
            <person name="Taniguchi I."/>
            <person name="Nakamura K."/>
            <person name="Hayashi T."/>
            <person name="Katayama T."/>
            <person name="Uemura T."/>
            <person name="Hattori Y."/>
        </authorList>
    </citation>
    <scope>NUCLEOTIDE SEQUENCE [LARGE SCALE GENOMIC DNA]</scope>
    <source>
        <strain evidence="4 5">KH-74</strain>
    </source>
</reference>
<accession>A0AAV5RWL8</accession>
<dbReference type="EMBL" id="BTGD01000006">
    <property type="protein sequence ID" value="GMM55757.1"/>
    <property type="molecule type" value="Genomic_DNA"/>
</dbReference>
<keyword evidence="2" id="KW-0812">Transmembrane</keyword>
<feature type="region of interest" description="Disordered" evidence="1">
    <location>
        <begin position="34"/>
        <end position="93"/>
    </location>
</feature>
<feature type="transmembrane region" description="Helical" evidence="2">
    <location>
        <begin position="376"/>
        <end position="401"/>
    </location>
</feature>
<dbReference type="GO" id="GO:0016020">
    <property type="term" value="C:membrane"/>
    <property type="evidence" value="ECO:0007669"/>
    <property type="project" value="TreeGrafter"/>
</dbReference>
<feature type="transmembrane region" description="Helical" evidence="2">
    <location>
        <begin position="504"/>
        <end position="525"/>
    </location>
</feature>
<keyword evidence="2" id="KW-1133">Transmembrane helix</keyword>
<feature type="transmembrane region" description="Helical" evidence="2">
    <location>
        <begin position="449"/>
        <end position="468"/>
    </location>
</feature>
<feature type="region of interest" description="Disordered" evidence="1">
    <location>
        <begin position="1"/>
        <end position="20"/>
    </location>
</feature>
<dbReference type="Pfam" id="PF12051">
    <property type="entry name" value="DUF3533"/>
    <property type="match status" value="1"/>
</dbReference>
<dbReference type="InterPro" id="IPR022703">
    <property type="entry name" value="DUF3533"/>
</dbReference>
<sequence>MSTEMNDQNNEPDSRSPCFLIQDTSNVVGDMVKLSYQHSKEPEATSGADDDIENDEGAVGSPSISNESSSIQKQGNSDDSSITGNAEKQETNECANLKKNRTHFFAPRLYSQRRKVVWRFCFTIITFAILIFTVFTLFWGSNSHTNRYYHRVKLLAVIQDDDYTPEMEAAGIAPLSTALEQIIPTVPGKWSVYNTTSFNAKFDTSSPAEIDDKITERIYHEYYWVSINVRPNATAQLYQSLINESAPMFNSTDVFQSVYESGRDPTNMMSSIFPLMQQLEAEFSKYYIGTYLPSLLHNISAAHPNTSAQAVNMENIASAGRMSFGYVDYRPFTRRGLVTPTQVGLIDSLLLTVFQFLIYTPLHTEMAQLLNRKNFMIYRLTITIVTFFFISLFNCTVAAMYHYDYTVAFGRGGFVVYWMSTWLYMVACGGANENMVTLIVLYKPEYMGFWMMAFVALNLGPSFFPLVLNNVVYRYGYMMPVHNAIDLYRVVFLDTSRRHMGRNYGVLLAWIAVNTAIFPFVVCWVDKVTKQRHEEAQRAQEITGEKTIT</sequence>
<feature type="domain" description="DUF3533" evidence="3">
    <location>
        <begin position="124"/>
        <end position="515"/>
    </location>
</feature>
<evidence type="ECO:0000313" key="5">
    <source>
        <dbReference type="Proteomes" id="UP001377567"/>
    </source>
</evidence>
<dbReference type="Proteomes" id="UP001377567">
    <property type="component" value="Unassembled WGS sequence"/>
</dbReference>